<evidence type="ECO:0000313" key="2">
    <source>
        <dbReference type="EMBL" id="QDZ39319.1"/>
    </source>
</evidence>
<dbReference type="Proteomes" id="UP000318453">
    <property type="component" value="Chromosome"/>
</dbReference>
<feature type="chain" id="PRO_5023048820" evidence="1">
    <location>
        <begin position="24"/>
        <end position="116"/>
    </location>
</feature>
<sequence length="116" mass="12389">MKRFLIGSAVTVFFAALSPAALAGEMAAAPETRTNNNDIQPFNLVQGAYQGQFSDQGISGFNGLVNGYERSQIEAEDLVEAAIAKGRLSQDTRQDSGYLNAVSSQLQGLSDQRDSN</sequence>
<dbReference type="AlphaFoldDB" id="A0A5B8NMI2"/>
<organism evidence="2 3">
    <name type="scientific">Euhalothece natronophila Z-M001</name>
    <dbReference type="NCBI Taxonomy" id="522448"/>
    <lineage>
        <taxon>Bacteria</taxon>
        <taxon>Bacillati</taxon>
        <taxon>Cyanobacteriota</taxon>
        <taxon>Cyanophyceae</taxon>
        <taxon>Oscillatoriophycideae</taxon>
        <taxon>Chroococcales</taxon>
        <taxon>Halothecacae</taxon>
        <taxon>Halothece cluster</taxon>
        <taxon>Euhalothece</taxon>
    </lineage>
</organism>
<evidence type="ECO:0000256" key="1">
    <source>
        <dbReference type="SAM" id="SignalP"/>
    </source>
</evidence>
<evidence type="ECO:0000313" key="3">
    <source>
        <dbReference type="Proteomes" id="UP000318453"/>
    </source>
</evidence>
<dbReference type="RefSeq" id="WP_146294923.1">
    <property type="nucleotide sequence ID" value="NZ_CP042326.1"/>
</dbReference>
<dbReference type="OrthoDB" id="514474at2"/>
<protein>
    <submittedName>
        <fullName evidence="2">Uncharacterized protein</fullName>
    </submittedName>
</protein>
<dbReference type="EMBL" id="CP042326">
    <property type="protein sequence ID" value="QDZ39319.1"/>
    <property type="molecule type" value="Genomic_DNA"/>
</dbReference>
<gene>
    <name evidence="2" type="ORF">FRE64_04875</name>
</gene>
<accession>A0A5B8NMI2</accession>
<dbReference type="KEGG" id="enn:FRE64_04875"/>
<keyword evidence="3" id="KW-1185">Reference proteome</keyword>
<keyword evidence="1" id="KW-0732">Signal</keyword>
<feature type="signal peptide" evidence="1">
    <location>
        <begin position="1"/>
        <end position="23"/>
    </location>
</feature>
<reference evidence="2 3" key="1">
    <citation type="submission" date="2019-08" db="EMBL/GenBank/DDBJ databases">
        <title>Carotenoids and Carotenoid Binding Proteins in the Halophilic Cyanobacterium Euhalothece sp. ZM00.</title>
        <authorList>
            <person name="Cho S.M."/>
            <person name="Song J.Y."/>
            <person name="Park Y.-I."/>
        </authorList>
    </citation>
    <scope>NUCLEOTIDE SEQUENCE [LARGE SCALE GENOMIC DNA]</scope>
    <source>
        <strain evidence="2 3">Z-M001</strain>
    </source>
</reference>
<name>A0A5B8NMI2_9CHRO</name>
<proteinExistence type="predicted"/>